<dbReference type="PANTHER" id="PTHR48006:SF88">
    <property type="entry name" value="LRR RECEPTOR-LIKE KINASE FAMILY PROTEIN"/>
    <property type="match status" value="1"/>
</dbReference>
<proteinExistence type="predicted"/>
<reference evidence="4" key="1">
    <citation type="journal article" date="2021" name="Front. Plant Sci.">
        <title>Chromosome-Scale Genome Assembly for Chinese Sour Jujube and Insights Into Its Genome Evolution and Domestication Signature.</title>
        <authorList>
            <person name="Shen L.-Y."/>
            <person name="Luo H."/>
            <person name="Wang X.-L."/>
            <person name="Wang X.-M."/>
            <person name="Qiu X.-J."/>
            <person name="Liu H."/>
            <person name="Zhou S.-S."/>
            <person name="Jia K.-H."/>
            <person name="Nie S."/>
            <person name="Bao Y.-T."/>
            <person name="Zhang R.-G."/>
            <person name="Yun Q.-Z."/>
            <person name="Chai Y.-H."/>
            <person name="Lu J.-Y."/>
            <person name="Li Y."/>
            <person name="Zhao S.-W."/>
            <person name="Mao J.-F."/>
            <person name="Jia S.-G."/>
            <person name="Mao Y.-M."/>
        </authorList>
    </citation>
    <scope>NUCLEOTIDE SEQUENCE</scope>
    <source>
        <strain evidence="4">AT0</strain>
        <tissue evidence="4">Leaf</tissue>
    </source>
</reference>
<feature type="transmembrane region" description="Helical" evidence="2">
    <location>
        <begin position="55"/>
        <end position="81"/>
    </location>
</feature>
<dbReference type="AlphaFoldDB" id="A0A978VHT1"/>
<accession>A0A978VHT1</accession>
<dbReference type="GO" id="GO:0016020">
    <property type="term" value="C:membrane"/>
    <property type="evidence" value="ECO:0007669"/>
    <property type="project" value="UniProtKB-SubCell"/>
</dbReference>
<dbReference type="InterPro" id="IPR000719">
    <property type="entry name" value="Prot_kinase_dom"/>
</dbReference>
<dbReference type="InterPro" id="IPR001245">
    <property type="entry name" value="Ser-Thr/Tyr_kinase_cat_dom"/>
</dbReference>
<dbReference type="Gene3D" id="1.10.510.10">
    <property type="entry name" value="Transferase(Phosphotransferase) domain 1"/>
    <property type="match status" value="1"/>
</dbReference>
<dbReference type="GO" id="GO:0005524">
    <property type="term" value="F:ATP binding"/>
    <property type="evidence" value="ECO:0007669"/>
    <property type="project" value="InterPro"/>
</dbReference>
<keyword evidence="2" id="KW-1133">Transmembrane helix</keyword>
<protein>
    <recommendedName>
        <fullName evidence="3">Protein kinase domain-containing protein</fullName>
    </recommendedName>
</protein>
<dbReference type="Pfam" id="PF07714">
    <property type="entry name" value="PK_Tyr_Ser-Thr"/>
    <property type="match status" value="1"/>
</dbReference>
<dbReference type="Gene3D" id="3.30.200.20">
    <property type="entry name" value="Phosphorylase Kinase, domain 1"/>
    <property type="match status" value="1"/>
</dbReference>
<dbReference type="SMART" id="SM00219">
    <property type="entry name" value="TyrKc"/>
    <property type="match status" value="1"/>
</dbReference>
<dbReference type="InterPro" id="IPR051824">
    <property type="entry name" value="LRR_Rcpt-Like_S/T_Kinase"/>
</dbReference>
<evidence type="ECO:0000256" key="1">
    <source>
        <dbReference type="ARBA" id="ARBA00004479"/>
    </source>
</evidence>
<comment type="subcellular location">
    <subcellularLocation>
        <location evidence="1">Membrane</location>
        <topology evidence="1">Single-pass type I membrane protein</topology>
    </subcellularLocation>
</comment>
<comment type="caution">
    <text evidence="4">The sequence shown here is derived from an EMBL/GenBank/DDBJ whole genome shotgun (WGS) entry which is preliminary data.</text>
</comment>
<feature type="domain" description="Protein kinase" evidence="3">
    <location>
        <begin position="78"/>
        <end position="354"/>
    </location>
</feature>
<dbReference type="Proteomes" id="UP000813462">
    <property type="component" value="Unassembled WGS sequence"/>
</dbReference>
<evidence type="ECO:0000313" key="4">
    <source>
        <dbReference type="EMBL" id="KAH7532650.1"/>
    </source>
</evidence>
<dbReference type="GO" id="GO:0004713">
    <property type="term" value="F:protein tyrosine kinase activity"/>
    <property type="evidence" value="ECO:0007669"/>
    <property type="project" value="InterPro"/>
</dbReference>
<dbReference type="EMBL" id="JAEACU010000004">
    <property type="protein sequence ID" value="KAH7532650.1"/>
    <property type="molecule type" value="Genomic_DNA"/>
</dbReference>
<evidence type="ECO:0000256" key="2">
    <source>
        <dbReference type="SAM" id="Phobius"/>
    </source>
</evidence>
<dbReference type="InterPro" id="IPR020635">
    <property type="entry name" value="Tyr_kinase_cat_dom"/>
</dbReference>
<dbReference type="PANTHER" id="PTHR48006">
    <property type="entry name" value="LEUCINE-RICH REPEAT-CONTAINING PROTEIN DDB_G0281931-RELATED"/>
    <property type="match status" value="1"/>
</dbReference>
<gene>
    <name evidence="4" type="ORF">FEM48_Zijuj04G0044400</name>
</gene>
<keyword evidence="2" id="KW-0472">Membrane</keyword>
<evidence type="ECO:0000313" key="5">
    <source>
        <dbReference type="Proteomes" id="UP000813462"/>
    </source>
</evidence>
<dbReference type="SUPFAM" id="SSF56112">
    <property type="entry name" value="Protein kinase-like (PK-like)"/>
    <property type="match status" value="1"/>
</dbReference>
<name>A0A978VHT1_ZIZJJ</name>
<evidence type="ECO:0000259" key="3">
    <source>
        <dbReference type="PROSITE" id="PS50011"/>
    </source>
</evidence>
<dbReference type="InterPro" id="IPR011009">
    <property type="entry name" value="Kinase-like_dom_sf"/>
</dbReference>
<dbReference type="PROSITE" id="PS50011">
    <property type="entry name" value="PROTEIN_KINASE_DOM"/>
    <property type="match status" value="1"/>
</dbReference>
<sequence>MEPHHVPYSTFFFCSMLGTFSIINASTTKTDDISSLPLKPCREHSFFENFKQGFALGYEVCAIFFISCFFTYYSFLWYLYFKKRKRKTGVKVYPLTKNNQRKEAYNRAIRLCHEISEIRRWVDRMSFEEISKATNNFNQHNIIGLGRMGTMYKALLKNGCAFAVKRLNDSPNLDREFIYELKSQGHEVMIMEWLLRVKIAVGIARGLAWLHHNCNFKTVHLNLNSNCILLDQNFEPKISNFMDPNHPNSSRIKRAISGDEIQEMDGLEKEDVYRFGIVLLELITLKEPSPMTLVEWVGQLLSSASAGFYHGIDGSLVGKGFNCEIIRFLRVVAECVQPFPDERPTMLQVQQKLIVVGDRFGLT</sequence>
<keyword evidence="2" id="KW-0812">Transmembrane</keyword>
<organism evidence="4 5">
    <name type="scientific">Ziziphus jujuba var. spinosa</name>
    <dbReference type="NCBI Taxonomy" id="714518"/>
    <lineage>
        <taxon>Eukaryota</taxon>
        <taxon>Viridiplantae</taxon>
        <taxon>Streptophyta</taxon>
        <taxon>Embryophyta</taxon>
        <taxon>Tracheophyta</taxon>
        <taxon>Spermatophyta</taxon>
        <taxon>Magnoliopsida</taxon>
        <taxon>eudicotyledons</taxon>
        <taxon>Gunneridae</taxon>
        <taxon>Pentapetalae</taxon>
        <taxon>rosids</taxon>
        <taxon>fabids</taxon>
        <taxon>Rosales</taxon>
        <taxon>Rhamnaceae</taxon>
        <taxon>Paliureae</taxon>
        <taxon>Ziziphus</taxon>
    </lineage>
</organism>